<dbReference type="GO" id="GO:0003700">
    <property type="term" value="F:DNA-binding transcription factor activity"/>
    <property type="evidence" value="ECO:0007669"/>
    <property type="project" value="TreeGrafter"/>
</dbReference>
<dbReference type="Gene3D" id="1.10.260.40">
    <property type="entry name" value="lambda repressor-like DNA-binding domains"/>
    <property type="match status" value="1"/>
</dbReference>
<evidence type="ECO:0000256" key="3">
    <source>
        <dbReference type="ARBA" id="ARBA00023163"/>
    </source>
</evidence>
<dbReference type="SUPFAM" id="SSF53822">
    <property type="entry name" value="Periplasmic binding protein-like I"/>
    <property type="match status" value="1"/>
</dbReference>
<dbReference type="EMBL" id="LAYJ01000013">
    <property type="protein sequence ID" value="KKI52449.1"/>
    <property type="molecule type" value="Genomic_DNA"/>
</dbReference>
<evidence type="ECO:0000256" key="2">
    <source>
        <dbReference type="ARBA" id="ARBA00023125"/>
    </source>
</evidence>
<dbReference type="GO" id="GO:0000976">
    <property type="term" value="F:transcription cis-regulatory region binding"/>
    <property type="evidence" value="ECO:0007669"/>
    <property type="project" value="TreeGrafter"/>
</dbReference>
<reference evidence="5 6" key="1">
    <citation type="submission" date="2015-04" db="EMBL/GenBank/DDBJ databases">
        <title>Draft genome sequence of bacteremic isolate Catabacter hongkongensis type strain HKU16T.</title>
        <authorList>
            <person name="Lau S.K."/>
            <person name="Teng J.L."/>
            <person name="Huang Y."/>
            <person name="Curreem S.O."/>
            <person name="Tsui S.K."/>
            <person name="Woo P.C."/>
        </authorList>
    </citation>
    <scope>NUCLEOTIDE SEQUENCE [LARGE SCALE GENOMIC DNA]</scope>
    <source>
        <strain evidence="5 6">HKU16</strain>
    </source>
</reference>
<dbReference type="PATRIC" id="fig|270498.16.peg.2279"/>
<dbReference type="InterPro" id="IPR028082">
    <property type="entry name" value="Peripla_BP_I"/>
</dbReference>
<dbReference type="InterPro" id="IPR001761">
    <property type="entry name" value="Peripla_BP/Lac1_sug-bd_dom"/>
</dbReference>
<protein>
    <submittedName>
        <fullName evidence="5">Galactose operon repressor</fullName>
    </submittedName>
</protein>
<evidence type="ECO:0000259" key="4">
    <source>
        <dbReference type="PROSITE" id="PS50932"/>
    </source>
</evidence>
<sequence>MRAVKPALEYDCKSTNTIRQKPGYRRGVSVKSKQKEKGKATIKDVALRAGVTPAIVSRVFNKDKTLNIKKETKTAVYRAIRELNYTPNSVARNLRMHKSHTIGVLVADIMNPFFTEIVKGVQQAADEQGYNIILCNTDDNAEKGKKYINVLSSQMVDGMILGAGYVSDDEIALLESMGTKYVLMNRITDDAAPYVRGNDFEGMRLAAKHLIGLGHQRIAHLSGPLYADTGLKRLQGYRKALMDAGITYRPEYVLETQYDEKSGYETCRQLLGLKEQPTAICAGNDMVAIGAMRAVKEAGLAIPGDISIVGYNDIWVAPLLSPPLTTVSYDLLNMGKVTFGLLLSLMRGNEDTQTKIILEPKLTVRESTQQIQ</sequence>
<name>A0A0M2NIT8_9FIRM</name>
<keyword evidence="3" id="KW-0804">Transcription</keyword>
<keyword evidence="6" id="KW-1185">Reference proteome</keyword>
<dbReference type="SMART" id="SM00354">
    <property type="entry name" value="HTH_LACI"/>
    <property type="match status" value="1"/>
</dbReference>
<evidence type="ECO:0000313" key="5">
    <source>
        <dbReference type="EMBL" id="KKI52449.1"/>
    </source>
</evidence>
<evidence type="ECO:0000256" key="1">
    <source>
        <dbReference type="ARBA" id="ARBA00023015"/>
    </source>
</evidence>
<dbReference type="Proteomes" id="UP000034076">
    <property type="component" value="Unassembled WGS sequence"/>
</dbReference>
<dbReference type="SUPFAM" id="SSF47413">
    <property type="entry name" value="lambda repressor-like DNA-binding domains"/>
    <property type="match status" value="1"/>
</dbReference>
<feature type="domain" description="HTH lacI-type" evidence="4">
    <location>
        <begin position="40"/>
        <end position="96"/>
    </location>
</feature>
<proteinExistence type="predicted"/>
<dbReference type="PANTHER" id="PTHR30146:SF109">
    <property type="entry name" value="HTH-TYPE TRANSCRIPTIONAL REGULATOR GALS"/>
    <property type="match status" value="1"/>
</dbReference>
<organism evidence="5 6">
    <name type="scientific">Christensenella hongkongensis</name>
    <dbReference type="NCBI Taxonomy" id="270498"/>
    <lineage>
        <taxon>Bacteria</taxon>
        <taxon>Bacillati</taxon>
        <taxon>Bacillota</taxon>
        <taxon>Clostridia</taxon>
        <taxon>Christensenellales</taxon>
        <taxon>Christensenellaceae</taxon>
        <taxon>Christensenella</taxon>
    </lineage>
</organism>
<keyword evidence="2" id="KW-0238">DNA-binding</keyword>
<comment type="caution">
    <text evidence="5">The sequence shown here is derived from an EMBL/GenBank/DDBJ whole genome shotgun (WGS) entry which is preliminary data.</text>
</comment>
<gene>
    <name evidence="5" type="ORF">CHK_0066</name>
</gene>
<dbReference type="Gene3D" id="3.40.50.2300">
    <property type="match status" value="2"/>
</dbReference>
<dbReference type="PROSITE" id="PS50932">
    <property type="entry name" value="HTH_LACI_2"/>
    <property type="match status" value="1"/>
</dbReference>
<keyword evidence="1" id="KW-0805">Transcription regulation</keyword>
<dbReference type="CDD" id="cd06267">
    <property type="entry name" value="PBP1_LacI_sugar_binding-like"/>
    <property type="match status" value="1"/>
</dbReference>
<dbReference type="InterPro" id="IPR010982">
    <property type="entry name" value="Lambda_DNA-bd_dom_sf"/>
</dbReference>
<evidence type="ECO:0000313" key="6">
    <source>
        <dbReference type="Proteomes" id="UP000034076"/>
    </source>
</evidence>
<dbReference type="InterPro" id="IPR000843">
    <property type="entry name" value="HTH_LacI"/>
</dbReference>
<dbReference type="CDD" id="cd01392">
    <property type="entry name" value="HTH_LacI"/>
    <property type="match status" value="1"/>
</dbReference>
<accession>A0A0M2NIT8</accession>
<dbReference type="AlphaFoldDB" id="A0A0M2NIT8"/>
<dbReference type="PANTHER" id="PTHR30146">
    <property type="entry name" value="LACI-RELATED TRANSCRIPTIONAL REPRESSOR"/>
    <property type="match status" value="1"/>
</dbReference>
<dbReference type="Pfam" id="PF00356">
    <property type="entry name" value="LacI"/>
    <property type="match status" value="1"/>
</dbReference>
<dbReference type="STRING" id="270498.CHK_0066"/>
<dbReference type="Pfam" id="PF00532">
    <property type="entry name" value="Peripla_BP_1"/>
    <property type="match status" value="1"/>
</dbReference>